<dbReference type="Pfam" id="PF08327">
    <property type="entry name" value="AHSA1"/>
    <property type="match status" value="1"/>
</dbReference>
<sequence>MVAESRFVYVTYIRTTPEKLWQALREPEFTREYWGGTRQESEWKPGASWRILLPDGRVADTGEILEYEENRRLVLTWRNEFIPEAHAEGHSRLTYELEAKGDRVKLTLIHEMDRPDSRLIGMVSNGWPAILSSLKSLLETGEPLEETRRWRSGD</sequence>
<evidence type="ECO:0000259" key="2">
    <source>
        <dbReference type="Pfam" id="PF08327"/>
    </source>
</evidence>
<accession>A0A5B9WAS3</accession>
<dbReference type="SUPFAM" id="SSF55961">
    <property type="entry name" value="Bet v1-like"/>
    <property type="match status" value="1"/>
</dbReference>
<protein>
    <recommendedName>
        <fullName evidence="2">Activator of Hsp90 ATPase homologue 1/2-like C-terminal domain-containing protein</fullName>
    </recommendedName>
</protein>
<name>A0A5B9WAS3_9BACT</name>
<dbReference type="Gene3D" id="3.30.530.20">
    <property type="match status" value="1"/>
</dbReference>
<keyword evidence="4" id="KW-1185">Reference proteome</keyword>
<comment type="similarity">
    <text evidence="1">Belongs to the AHA1 family.</text>
</comment>
<evidence type="ECO:0000313" key="3">
    <source>
        <dbReference type="EMBL" id="QEH37567.1"/>
    </source>
</evidence>
<reference evidence="3 4" key="1">
    <citation type="submission" date="2019-08" db="EMBL/GenBank/DDBJ databases">
        <title>Deep-cultivation of Planctomycetes and their phenomic and genomic characterization uncovers novel biology.</title>
        <authorList>
            <person name="Wiegand S."/>
            <person name="Jogler M."/>
            <person name="Boedeker C."/>
            <person name="Pinto D."/>
            <person name="Vollmers J."/>
            <person name="Rivas-Marin E."/>
            <person name="Kohn T."/>
            <person name="Peeters S.H."/>
            <person name="Heuer A."/>
            <person name="Rast P."/>
            <person name="Oberbeckmann S."/>
            <person name="Bunk B."/>
            <person name="Jeske O."/>
            <person name="Meyerdierks A."/>
            <person name="Storesund J.E."/>
            <person name="Kallscheuer N."/>
            <person name="Luecker S."/>
            <person name="Lage O.M."/>
            <person name="Pohl T."/>
            <person name="Merkel B.J."/>
            <person name="Hornburger P."/>
            <person name="Mueller R.-W."/>
            <person name="Bruemmer F."/>
            <person name="Labrenz M."/>
            <person name="Spormann A.M."/>
            <person name="Op den Camp H."/>
            <person name="Overmann J."/>
            <person name="Amann R."/>
            <person name="Jetten M.S.M."/>
            <person name="Mascher T."/>
            <person name="Medema M.H."/>
            <person name="Devos D.P."/>
            <person name="Kaster A.-K."/>
            <person name="Ovreas L."/>
            <person name="Rohde M."/>
            <person name="Galperin M.Y."/>
            <person name="Jogler C."/>
        </authorList>
    </citation>
    <scope>NUCLEOTIDE SEQUENCE [LARGE SCALE GENOMIC DNA]</scope>
    <source>
        <strain evidence="3 4">OJF2</strain>
    </source>
</reference>
<proteinExistence type="inferred from homology"/>
<dbReference type="InterPro" id="IPR023393">
    <property type="entry name" value="START-like_dom_sf"/>
</dbReference>
<dbReference type="InterPro" id="IPR013538">
    <property type="entry name" value="ASHA1/2-like_C"/>
</dbReference>
<dbReference type="CDD" id="cd08893">
    <property type="entry name" value="SRPBCC_CalC_Aha1-like_GntR-HTH"/>
    <property type="match status" value="1"/>
</dbReference>
<dbReference type="KEGG" id="agv:OJF2_61580"/>
<gene>
    <name evidence="3" type="ORF">OJF2_61580</name>
</gene>
<dbReference type="AlphaFoldDB" id="A0A5B9WAS3"/>
<organism evidence="3 4">
    <name type="scientific">Aquisphaera giovannonii</name>
    <dbReference type="NCBI Taxonomy" id="406548"/>
    <lineage>
        <taxon>Bacteria</taxon>
        <taxon>Pseudomonadati</taxon>
        <taxon>Planctomycetota</taxon>
        <taxon>Planctomycetia</taxon>
        <taxon>Isosphaerales</taxon>
        <taxon>Isosphaeraceae</taxon>
        <taxon>Aquisphaera</taxon>
    </lineage>
</organism>
<dbReference type="EMBL" id="CP042997">
    <property type="protein sequence ID" value="QEH37567.1"/>
    <property type="molecule type" value="Genomic_DNA"/>
</dbReference>
<evidence type="ECO:0000313" key="4">
    <source>
        <dbReference type="Proteomes" id="UP000324233"/>
    </source>
</evidence>
<dbReference type="Proteomes" id="UP000324233">
    <property type="component" value="Chromosome"/>
</dbReference>
<feature type="domain" description="Activator of Hsp90 ATPase homologue 1/2-like C-terminal" evidence="2">
    <location>
        <begin position="15"/>
        <end position="139"/>
    </location>
</feature>
<evidence type="ECO:0000256" key="1">
    <source>
        <dbReference type="ARBA" id="ARBA00006817"/>
    </source>
</evidence>